<dbReference type="Proteomes" id="UP000243975">
    <property type="component" value="Unassembled WGS sequence"/>
</dbReference>
<proteinExistence type="predicted"/>
<dbReference type="Gramene" id="KVH98772">
    <property type="protein sequence ID" value="KVH98772"/>
    <property type="gene ID" value="Ccrd_023001"/>
</dbReference>
<feature type="domain" description="EF-hand" evidence="1">
    <location>
        <begin position="83"/>
        <end position="106"/>
    </location>
</feature>
<name>A0A118JZ24_CYNCS</name>
<dbReference type="InterPro" id="IPR018247">
    <property type="entry name" value="EF_Hand_1_Ca_BS"/>
</dbReference>
<gene>
    <name evidence="2" type="ORF">Ccrd_023001</name>
</gene>
<evidence type="ECO:0000259" key="1">
    <source>
        <dbReference type="PROSITE" id="PS50222"/>
    </source>
</evidence>
<dbReference type="PROSITE" id="PS00018">
    <property type="entry name" value="EF_HAND_1"/>
    <property type="match status" value="1"/>
</dbReference>
<protein>
    <submittedName>
        <fullName evidence="2">Calcium-binding EF-hand</fullName>
    </submittedName>
</protein>
<keyword evidence="3" id="KW-1185">Reference proteome</keyword>
<reference evidence="2 3" key="1">
    <citation type="journal article" date="2016" name="Sci. Rep.">
        <title>The genome sequence of the outbreeding globe artichoke constructed de novo incorporating a phase-aware low-pass sequencing strategy of F1 progeny.</title>
        <authorList>
            <person name="Scaglione D."/>
            <person name="Reyes-Chin-Wo S."/>
            <person name="Acquadro A."/>
            <person name="Froenicke L."/>
            <person name="Portis E."/>
            <person name="Beitel C."/>
            <person name="Tirone M."/>
            <person name="Mauro R."/>
            <person name="Lo Monaco A."/>
            <person name="Mauromicale G."/>
            <person name="Faccioli P."/>
            <person name="Cattivelli L."/>
            <person name="Rieseberg L."/>
            <person name="Michelmore R."/>
            <person name="Lanteri S."/>
        </authorList>
    </citation>
    <scope>NUCLEOTIDE SEQUENCE [LARGE SCALE GENOMIC DNA]</scope>
    <source>
        <strain evidence="2">2C</strain>
    </source>
</reference>
<dbReference type="GO" id="GO:0005509">
    <property type="term" value="F:calcium ion binding"/>
    <property type="evidence" value="ECO:0007669"/>
    <property type="project" value="InterPro"/>
</dbReference>
<feature type="non-terminal residue" evidence="2">
    <location>
        <position position="106"/>
    </location>
</feature>
<organism evidence="2 3">
    <name type="scientific">Cynara cardunculus var. scolymus</name>
    <name type="common">Globe artichoke</name>
    <name type="synonym">Cynara scolymus</name>
    <dbReference type="NCBI Taxonomy" id="59895"/>
    <lineage>
        <taxon>Eukaryota</taxon>
        <taxon>Viridiplantae</taxon>
        <taxon>Streptophyta</taxon>
        <taxon>Embryophyta</taxon>
        <taxon>Tracheophyta</taxon>
        <taxon>Spermatophyta</taxon>
        <taxon>Magnoliopsida</taxon>
        <taxon>eudicotyledons</taxon>
        <taxon>Gunneridae</taxon>
        <taxon>Pentapetalae</taxon>
        <taxon>asterids</taxon>
        <taxon>campanulids</taxon>
        <taxon>Asterales</taxon>
        <taxon>Asteraceae</taxon>
        <taxon>Carduoideae</taxon>
        <taxon>Cardueae</taxon>
        <taxon>Carduinae</taxon>
        <taxon>Cynara</taxon>
    </lineage>
</organism>
<evidence type="ECO:0000313" key="2">
    <source>
        <dbReference type="EMBL" id="KVH98772.1"/>
    </source>
</evidence>
<comment type="caution">
    <text evidence="2">The sequence shown here is derived from an EMBL/GenBank/DDBJ whole genome shotgun (WGS) entry which is preliminary data.</text>
</comment>
<dbReference type="PROSITE" id="PS50222">
    <property type="entry name" value="EF_HAND_2"/>
    <property type="match status" value="1"/>
</dbReference>
<accession>A0A118JZ24</accession>
<dbReference type="InterPro" id="IPR002048">
    <property type="entry name" value="EF_hand_dom"/>
</dbReference>
<dbReference type="EMBL" id="LEKV01003707">
    <property type="protein sequence ID" value="KVH98772.1"/>
    <property type="molecule type" value="Genomic_DNA"/>
</dbReference>
<dbReference type="STRING" id="59895.A0A118JZ24"/>
<evidence type="ECO:0000313" key="3">
    <source>
        <dbReference type="Proteomes" id="UP000243975"/>
    </source>
</evidence>
<dbReference type="AlphaFoldDB" id="A0A118JZ24"/>
<sequence length="106" mass="11498">MNTEHVQEQGELIEALHKGRKLSHLPQITQDVGLLLILIYYPVVSIDLLASDSGVEVFELFDPSSSNVVVGKIFVSCSVEKVELYKVADVNGDGVVSTDELATLLA</sequence>